<keyword evidence="4" id="KW-1185">Reference proteome</keyword>
<dbReference type="EMBL" id="AZHF01000004">
    <property type="protein sequence ID" value="OAA76238.1"/>
    <property type="molecule type" value="Genomic_DNA"/>
</dbReference>
<accession>A0A162KKB1</accession>
<evidence type="ECO:0000256" key="2">
    <source>
        <dbReference type="SAM" id="Phobius"/>
    </source>
</evidence>
<gene>
    <name evidence="3" type="ORF">LEL_05922</name>
</gene>
<feature type="compositionally biased region" description="Low complexity" evidence="1">
    <location>
        <begin position="1"/>
        <end position="10"/>
    </location>
</feature>
<protein>
    <submittedName>
        <fullName evidence="3">Uncharacterized protein</fullName>
    </submittedName>
</protein>
<comment type="caution">
    <text evidence="3">The sequence shown here is derived from an EMBL/GenBank/DDBJ whole genome shotgun (WGS) entry which is preliminary data.</text>
</comment>
<keyword evidence="2" id="KW-0472">Membrane</keyword>
<dbReference type="OrthoDB" id="5141589at2759"/>
<name>A0A162KKB1_CORDF</name>
<reference evidence="3 4" key="1">
    <citation type="journal article" date="2016" name="Genome Biol. Evol.">
        <title>Divergent and convergent evolution of fungal pathogenicity.</title>
        <authorList>
            <person name="Shang Y."/>
            <person name="Xiao G."/>
            <person name="Zheng P."/>
            <person name="Cen K."/>
            <person name="Zhan S."/>
            <person name="Wang C."/>
        </authorList>
    </citation>
    <scope>NUCLEOTIDE SEQUENCE [LARGE SCALE GENOMIC DNA]</scope>
    <source>
        <strain evidence="3 4">RCEF 1005</strain>
    </source>
</reference>
<dbReference type="Proteomes" id="UP000076881">
    <property type="component" value="Unassembled WGS sequence"/>
</dbReference>
<sequence length="110" mass="11420">MFAIPTTEPSKPAPPAATPSSGRVSRFVAAACLILYSVSNGLLARMAINAVSEPAEDLQFVGSIAGAFVKPHECQMAIVMFHVNLIMGTLFAGIASALAPWMGCKTIAVV</sequence>
<evidence type="ECO:0000256" key="1">
    <source>
        <dbReference type="SAM" id="MobiDB-lite"/>
    </source>
</evidence>
<evidence type="ECO:0000313" key="4">
    <source>
        <dbReference type="Proteomes" id="UP000076881"/>
    </source>
</evidence>
<organism evidence="3 4">
    <name type="scientific">Akanthomyces lecanii RCEF 1005</name>
    <dbReference type="NCBI Taxonomy" id="1081108"/>
    <lineage>
        <taxon>Eukaryota</taxon>
        <taxon>Fungi</taxon>
        <taxon>Dikarya</taxon>
        <taxon>Ascomycota</taxon>
        <taxon>Pezizomycotina</taxon>
        <taxon>Sordariomycetes</taxon>
        <taxon>Hypocreomycetidae</taxon>
        <taxon>Hypocreales</taxon>
        <taxon>Cordycipitaceae</taxon>
        <taxon>Akanthomyces</taxon>
        <taxon>Cordyceps confragosa</taxon>
    </lineage>
</organism>
<dbReference type="AlphaFoldDB" id="A0A162KKB1"/>
<keyword evidence="2" id="KW-0812">Transmembrane</keyword>
<proteinExistence type="predicted"/>
<feature type="transmembrane region" description="Helical" evidence="2">
    <location>
        <begin position="76"/>
        <end position="99"/>
    </location>
</feature>
<keyword evidence="2" id="KW-1133">Transmembrane helix</keyword>
<feature type="transmembrane region" description="Helical" evidence="2">
    <location>
        <begin position="27"/>
        <end position="48"/>
    </location>
</feature>
<feature type="region of interest" description="Disordered" evidence="1">
    <location>
        <begin position="1"/>
        <end position="22"/>
    </location>
</feature>
<evidence type="ECO:0000313" key="3">
    <source>
        <dbReference type="EMBL" id="OAA76238.1"/>
    </source>
</evidence>